<feature type="non-terminal residue" evidence="2">
    <location>
        <position position="126"/>
    </location>
</feature>
<reference evidence="2" key="1">
    <citation type="submission" date="2014-12" db="EMBL/GenBank/DDBJ databases">
        <title>Insight into the proteome of Arion vulgaris.</title>
        <authorList>
            <person name="Aradska J."/>
            <person name="Bulat T."/>
            <person name="Smidak R."/>
            <person name="Sarate P."/>
            <person name="Gangsoo J."/>
            <person name="Sialana F."/>
            <person name="Bilban M."/>
            <person name="Lubec G."/>
        </authorList>
    </citation>
    <scope>NUCLEOTIDE SEQUENCE</scope>
    <source>
        <tissue evidence="2">Skin</tissue>
    </source>
</reference>
<dbReference type="CDD" id="cd00063">
    <property type="entry name" value="FN3"/>
    <property type="match status" value="1"/>
</dbReference>
<dbReference type="AlphaFoldDB" id="A0A0B6ZE72"/>
<dbReference type="EMBL" id="HACG01019286">
    <property type="protein sequence ID" value="CEK66151.1"/>
    <property type="molecule type" value="Transcribed_RNA"/>
</dbReference>
<accession>A0A0B6ZE72</accession>
<organism evidence="2">
    <name type="scientific">Arion vulgaris</name>
    <dbReference type="NCBI Taxonomy" id="1028688"/>
    <lineage>
        <taxon>Eukaryota</taxon>
        <taxon>Metazoa</taxon>
        <taxon>Spiralia</taxon>
        <taxon>Lophotrochozoa</taxon>
        <taxon>Mollusca</taxon>
        <taxon>Gastropoda</taxon>
        <taxon>Heterobranchia</taxon>
        <taxon>Euthyneura</taxon>
        <taxon>Panpulmonata</taxon>
        <taxon>Eupulmonata</taxon>
        <taxon>Stylommatophora</taxon>
        <taxon>Helicina</taxon>
        <taxon>Arionoidea</taxon>
        <taxon>Arionidae</taxon>
        <taxon>Arion</taxon>
    </lineage>
</organism>
<evidence type="ECO:0000259" key="1">
    <source>
        <dbReference type="PROSITE" id="PS50853"/>
    </source>
</evidence>
<evidence type="ECO:0000313" key="2">
    <source>
        <dbReference type="EMBL" id="CEK66151.1"/>
    </source>
</evidence>
<dbReference type="SMART" id="SM00060">
    <property type="entry name" value="FN3"/>
    <property type="match status" value="1"/>
</dbReference>
<dbReference type="SUPFAM" id="SSF49265">
    <property type="entry name" value="Fibronectin type III"/>
    <property type="match status" value="1"/>
</dbReference>
<gene>
    <name evidence="2" type="primary">ORF57486</name>
</gene>
<dbReference type="InterPro" id="IPR036116">
    <property type="entry name" value="FN3_sf"/>
</dbReference>
<feature type="non-terminal residue" evidence="2">
    <location>
        <position position="1"/>
    </location>
</feature>
<dbReference type="PROSITE" id="PS50853">
    <property type="entry name" value="FN3"/>
    <property type="match status" value="1"/>
</dbReference>
<proteinExistence type="predicted"/>
<sequence>QASNGAGSVMSDPREIIMPSVAPINVPPPQVKALSSTSIRAQWVPIPLSQWDIDQYKILLNIGQDNEVERGVGLQANVTIPDLDPYTVYEVRLQACLRNVLNGCGTSSGVSVTTNEDKPLDLMAPQ</sequence>
<name>A0A0B6ZE72_9EUPU</name>
<dbReference type="Pfam" id="PF00041">
    <property type="entry name" value="fn3"/>
    <property type="match status" value="1"/>
</dbReference>
<feature type="domain" description="Fibronectin type-III" evidence="1">
    <location>
        <begin position="25"/>
        <end position="117"/>
    </location>
</feature>
<dbReference type="Gene3D" id="2.60.40.10">
    <property type="entry name" value="Immunoglobulins"/>
    <property type="match status" value="1"/>
</dbReference>
<protein>
    <recommendedName>
        <fullName evidence="1">Fibronectin type-III domain-containing protein</fullName>
    </recommendedName>
</protein>
<dbReference type="InterPro" id="IPR003961">
    <property type="entry name" value="FN3_dom"/>
</dbReference>
<dbReference type="InterPro" id="IPR013783">
    <property type="entry name" value="Ig-like_fold"/>
</dbReference>